<sequence>MMKLKQAYLIKKLFLIKQNRKMNDQQRIHIILNHFQNMLIHYLKVFKQQIKNSNYILLQKLNIRLLGNFRRSVILTGEVLFIQRWIIKKVRQI</sequence>
<organism evidence="1 2">
    <name type="scientific">Paramecium pentaurelia</name>
    <dbReference type="NCBI Taxonomy" id="43138"/>
    <lineage>
        <taxon>Eukaryota</taxon>
        <taxon>Sar</taxon>
        <taxon>Alveolata</taxon>
        <taxon>Ciliophora</taxon>
        <taxon>Intramacronucleata</taxon>
        <taxon>Oligohymenophorea</taxon>
        <taxon>Peniculida</taxon>
        <taxon>Parameciidae</taxon>
        <taxon>Paramecium</taxon>
    </lineage>
</organism>
<protein>
    <submittedName>
        <fullName evidence="1">Uncharacterized protein</fullName>
    </submittedName>
</protein>
<name>A0A8S1YLR5_9CILI</name>
<reference evidence="1" key="1">
    <citation type="submission" date="2021-01" db="EMBL/GenBank/DDBJ databases">
        <authorList>
            <consortium name="Genoscope - CEA"/>
            <person name="William W."/>
        </authorList>
    </citation>
    <scope>NUCLEOTIDE SEQUENCE</scope>
</reference>
<dbReference type="EMBL" id="CAJJDO010000218">
    <property type="protein sequence ID" value="CAD8214478.1"/>
    <property type="molecule type" value="Genomic_DNA"/>
</dbReference>
<comment type="caution">
    <text evidence="1">The sequence shown here is derived from an EMBL/GenBank/DDBJ whole genome shotgun (WGS) entry which is preliminary data.</text>
</comment>
<accession>A0A8S1YLR5</accession>
<dbReference type="Proteomes" id="UP000689195">
    <property type="component" value="Unassembled WGS sequence"/>
</dbReference>
<dbReference type="AlphaFoldDB" id="A0A8S1YLR5"/>
<evidence type="ECO:0000313" key="2">
    <source>
        <dbReference type="Proteomes" id="UP000689195"/>
    </source>
</evidence>
<evidence type="ECO:0000313" key="1">
    <source>
        <dbReference type="EMBL" id="CAD8214478.1"/>
    </source>
</evidence>
<gene>
    <name evidence="1" type="ORF">PPENT_87.1.T2180001</name>
</gene>
<proteinExistence type="predicted"/>
<keyword evidence="2" id="KW-1185">Reference proteome</keyword>